<evidence type="ECO:0000313" key="2">
    <source>
        <dbReference type="Proteomes" id="UP000002154"/>
    </source>
</evidence>
<protein>
    <submittedName>
        <fullName evidence="1">Uncharacterized protein</fullName>
    </submittedName>
</protein>
<dbReference type="AlphaFoldDB" id="A9VVI8"/>
<sequence>MSSFIVSTGAQAVEDATTEKVDYSKLLTKVQNGKTLLVRALPTAVVKYHCHSVYKSFYSTPCTKPMGKEDLYDKACDLLYKDAKEAEEAGATEAEVKVIKDRAYAIKAKERYMIGFVSLDTGLPIIVDLTATQGREVIAVMKKYEKKIDKRAFEITKTGSSTDTKISFTIVVDTEDDLEPKQFEQFEKSLGHEFDMESFGKVFSINDEAQQIEDLIAFGFDIERLGLERPAEKSEKPADEDF</sequence>
<dbReference type="KEGG" id="bwe:BcerKBAB4_5309"/>
<dbReference type="HOGENOM" id="CLU_1145450_0_0_9"/>
<proteinExistence type="predicted"/>
<gene>
    <name evidence="1" type="ordered locus">BcerKBAB4_5309</name>
</gene>
<evidence type="ECO:0000313" key="1">
    <source>
        <dbReference type="EMBL" id="ABY46803.1"/>
    </source>
</evidence>
<dbReference type="EMBL" id="CP000906">
    <property type="protein sequence ID" value="ABY46803.1"/>
    <property type="molecule type" value="Genomic_DNA"/>
</dbReference>
<keyword evidence="1" id="KW-0614">Plasmid</keyword>
<geneLocation type="plasmid" evidence="1 2">
    <name>pBWB403</name>
</geneLocation>
<dbReference type="Proteomes" id="UP000002154">
    <property type="component" value="Plasmid pBWB403"/>
</dbReference>
<organism evidence="1 2">
    <name type="scientific">Bacillus mycoides (strain KBAB4)</name>
    <name type="common">Bacillus weihenstephanensis</name>
    <dbReference type="NCBI Taxonomy" id="315730"/>
    <lineage>
        <taxon>Bacteria</taxon>
        <taxon>Bacillati</taxon>
        <taxon>Bacillota</taxon>
        <taxon>Bacilli</taxon>
        <taxon>Bacillales</taxon>
        <taxon>Bacillaceae</taxon>
        <taxon>Bacillus</taxon>
        <taxon>Bacillus cereus group</taxon>
    </lineage>
</organism>
<accession>A9VVI8</accession>
<name>A9VVI8_BACMK</name>
<dbReference type="RefSeq" id="WP_012260040.1">
    <property type="nucleotide sequence ID" value="NC_010182.1"/>
</dbReference>
<reference evidence="1 2" key="1">
    <citation type="journal article" date="2008" name="Chem. Biol. Interact.">
        <title>Extending the Bacillus cereus group genomics to putative food-borne pathogens of different toxicity.</title>
        <authorList>
            <person name="Lapidus A."/>
            <person name="Goltsman E."/>
            <person name="Auger S."/>
            <person name="Galleron N."/>
            <person name="Segurens B."/>
            <person name="Dossat C."/>
            <person name="Land M.L."/>
            <person name="Broussolle V."/>
            <person name="Brillard J."/>
            <person name="Guinebretiere M.H."/>
            <person name="Sanchis V."/>
            <person name="Nguen-The C."/>
            <person name="Lereclus D."/>
            <person name="Richardson P."/>
            <person name="Wincker P."/>
            <person name="Weissenbach J."/>
            <person name="Ehrlich S.D."/>
            <person name="Sorokin A."/>
        </authorList>
    </citation>
    <scope>NUCLEOTIDE SEQUENCE [LARGE SCALE GENOMIC DNA]</scope>
    <source>
        <strain evidence="2">KBAB4</strain>
        <plasmid evidence="1 2">pBWB403</plasmid>
    </source>
</reference>